<dbReference type="EMBL" id="HG994581">
    <property type="protein sequence ID" value="CAF2864114.1"/>
    <property type="molecule type" value="Genomic_DNA"/>
</dbReference>
<keyword evidence="2" id="KW-1185">Reference proteome</keyword>
<feature type="non-terminal residue" evidence="1">
    <location>
        <position position="1"/>
    </location>
</feature>
<dbReference type="Proteomes" id="UP000675881">
    <property type="component" value="Chromosome 2"/>
</dbReference>
<reference evidence="1" key="1">
    <citation type="submission" date="2021-02" db="EMBL/GenBank/DDBJ databases">
        <authorList>
            <person name="Bekaert M."/>
        </authorList>
    </citation>
    <scope>NUCLEOTIDE SEQUENCE</scope>
    <source>
        <strain evidence="1">IoA-00</strain>
    </source>
</reference>
<protein>
    <submittedName>
        <fullName evidence="1">(salmon louse) hypothetical protein</fullName>
    </submittedName>
</protein>
<name>A0A7R8CMC3_LEPSM</name>
<dbReference type="AlphaFoldDB" id="A0A7R8CMC3"/>
<gene>
    <name evidence="1" type="ORF">LSAA_6695</name>
</gene>
<accession>A0A7R8CMC3</accession>
<evidence type="ECO:0000313" key="2">
    <source>
        <dbReference type="Proteomes" id="UP000675881"/>
    </source>
</evidence>
<evidence type="ECO:0000313" key="1">
    <source>
        <dbReference type="EMBL" id="CAF2864114.1"/>
    </source>
</evidence>
<proteinExistence type="predicted"/>
<sequence length="121" mass="14175">EDKVIDVFDDEEESWGDSPYSDLKSKIHKEYKISAQEKMEILFKLIDNPVAPYVTEIVSHARNYFSNITNLWEAITQQIPVWSLPNTQRSGLSVHFVDVSSWKRRRRMFLSQKKKAGKESI</sequence>
<organism evidence="1 2">
    <name type="scientific">Lepeophtheirus salmonis</name>
    <name type="common">Salmon louse</name>
    <name type="synonym">Caligus salmonis</name>
    <dbReference type="NCBI Taxonomy" id="72036"/>
    <lineage>
        <taxon>Eukaryota</taxon>
        <taxon>Metazoa</taxon>
        <taxon>Ecdysozoa</taxon>
        <taxon>Arthropoda</taxon>
        <taxon>Crustacea</taxon>
        <taxon>Multicrustacea</taxon>
        <taxon>Hexanauplia</taxon>
        <taxon>Copepoda</taxon>
        <taxon>Siphonostomatoida</taxon>
        <taxon>Caligidae</taxon>
        <taxon>Lepeophtheirus</taxon>
    </lineage>
</organism>